<dbReference type="RefSeq" id="WP_154532168.1">
    <property type="nucleotide sequence ID" value="NZ_VULX01000026.1"/>
</dbReference>
<proteinExistence type="predicted"/>
<name>A0A7X2N064_9CLOT</name>
<comment type="caution">
    <text evidence="1">The sequence shown here is derived from an EMBL/GenBank/DDBJ whole genome shotgun (WGS) entry which is preliminary data.</text>
</comment>
<dbReference type="EMBL" id="VULX01000026">
    <property type="protein sequence ID" value="MSR92273.1"/>
    <property type="molecule type" value="Genomic_DNA"/>
</dbReference>
<evidence type="ECO:0000313" key="2">
    <source>
        <dbReference type="Proteomes" id="UP000460287"/>
    </source>
</evidence>
<organism evidence="1 2">
    <name type="scientific">Inconstantimicrobium porci</name>
    <dbReference type="NCBI Taxonomy" id="2652291"/>
    <lineage>
        <taxon>Bacteria</taxon>
        <taxon>Bacillati</taxon>
        <taxon>Bacillota</taxon>
        <taxon>Clostridia</taxon>
        <taxon>Eubacteriales</taxon>
        <taxon>Clostridiaceae</taxon>
        <taxon>Inconstantimicrobium</taxon>
    </lineage>
</organism>
<gene>
    <name evidence="1" type="ORF">FYJ33_12945</name>
</gene>
<accession>A0A7X2N064</accession>
<sequence length="114" mass="13157">MNKENRKAYSTVAEAAEIMGVTAAYVREILNRAKVDDTIKLKGTKLGKQWRIDTQSIYEYMGIQTSDSEKDAYIKELERQVKYYNGQLDHFKNILNMVNTLIMTDLIDNSSKNI</sequence>
<dbReference type="Proteomes" id="UP000460287">
    <property type="component" value="Unassembled WGS sequence"/>
</dbReference>
<reference evidence="1 2" key="1">
    <citation type="submission" date="2019-08" db="EMBL/GenBank/DDBJ databases">
        <title>In-depth cultivation of the pig gut microbiome towards novel bacterial diversity and tailored functional studies.</title>
        <authorList>
            <person name="Wylensek D."/>
            <person name="Hitch T.C.A."/>
            <person name="Clavel T."/>
        </authorList>
    </citation>
    <scope>NUCLEOTIDE SEQUENCE [LARGE SCALE GENOMIC DNA]</scope>
    <source>
        <strain evidence="1 2">WCA-383-APC-5B</strain>
    </source>
</reference>
<evidence type="ECO:0000313" key="1">
    <source>
        <dbReference type="EMBL" id="MSR92273.1"/>
    </source>
</evidence>
<protein>
    <submittedName>
        <fullName evidence="1">Helix-turn-helix domain-containing protein</fullName>
    </submittedName>
</protein>
<keyword evidence="2" id="KW-1185">Reference proteome</keyword>
<dbReference type="AlphaFoldDB" id="A0A7X2N064"/>